<dbReference type="EMBL" id="LXYT01000002">
    <property type="protein sequence ID" value="OLY43115.1"/>
    <property type="molecule type" value="Genomic_DNA"/>
</dbReference>
<name>A0A1R0F820_9HYPH</name>
<evidence type="ECO:0000313" key="2">
    <source>
        <dbReference type="EMBL" id="OLY43115.1"/>
    </source>
</evidence>
<reference evidence="2 3" key="1">
    <citation type="submission" date="2016-12" db="EMBL/GenBank/DDBJ databases">
        <title>Comparative genomics of Bartonella apis.</title>
        <authorList>
            <person name="Engel P."/>
        </authorList>
    </citation>
    <scope>NUCLEOTIDE SEQUENCE [LARGE SCALE GENOMIC DNA]</scope>
    <source>
        <strain evidence="2 3">PEB0149</strain>
    </source>
</reference>
<organism evidence="2 3">
    <name type="scientific">Bartonella apis</name>
    <dbReference type="NCBI Taxonomy" id="1686310"/>
    <lineage>
        <taxon>Bacteria</taxon>
        <taxon>Pseudomonadati</taxon>
        <taxon>Pseudomonadota</taxon>
        <taxon>Alphaproteobacteria</taxon>
        <taxon>Hyphomicrobiales</taxon>
        <taxon>Bartonellaceae</taxon>
        <taxon>Bartonella</taxon>
    </lineage>
</organism>
<comment type="caution">
    <text evidence="2">The sequence shown here is derived from an EMBL/GenBank/DDBJ whole genome shotgun (WGS) entry which is preliminary data.</text>
</comment>
<keyword evidence="3" id="KW-1185">Reference proteome</keyword>
<evidence type="ECO:0000313" key="3">
    <source>
        <dbReference type="Proteomes" id="UP000187344"/>
    </source>
</evidence>
<evidence type="ECO:0000256" key="1">
    <source>
        <dbReference type="SAM" id="Phobius"/>
    </source>
</evidence>
<keyword evidence="1" id="KW-0812">Transmembrane</keyword>
<gene>
    <name evidence="2" type="ORF">PEB0149_005370</name>
</gene>
<dbReference type="AlphaFoldDB" id="A0A1R0F820"/>
<protein>
    <submittedName>
        <fullName evidence="2">Uncharacterized protein</fullName>
    </submittedName>
</protein>
<keyword evidence="1" id="KW-0472">Membrane</keyword>
<keyword evidence="1" id="KW-1133">Transmembrane helix</keyword>
<proteinExistence type="predicted"/>
<sequence>MRITPVILIFIGLAGLIYPEKFIEGGSGGGRWVFVIIIALGVWTILRASRKNRE</sequence>
<dbReference type="RefSeq" id="WP_178391784.1">
    <property type="nucleotide sequence ID" value="NZ_CAMKXQ010000005.1"/>
</dbReference>
<dbReference type="Proteomes" id="UP000187344">
    <property type="component" value="Unassembled WGS sequence"/>
</dbReference>
<dbReference type="GeneID" id="92992821"/>
<accession>A0A1R0F820</accession>
<feature type="transmembrane region" description="Helical" evidence="1">
    <location>
        <begin position="29"/>
        <end position="46"/>
    </location>
</feature>